<dbReference type="EMBL" id="JAEHOD010000001">
    <property type="protein sequence ID" value="KAG2454647.1"/>
    <property type="molecule type" value="Genomic_DNA"/>
</dbReference>
<evidence type="ECO:0000313" key="1">
    <source>
        <dbReference type="EMBL" id="KAG2454647.1"/>
    </source>
</evidence>
<accession>A0A835WV83</accession>
<dbReference type="SUPFAM" id="SSF51197">
    <property type="entry name" value="Clavaminate synthase-like"/>
    <property type="match status" value="1"/>
</dbReference>
<protein>
    <recommendedName>
        <fullName evidence="3">JmjC domain-containing protein</fullName>
    </recommendedName>
</protein>
<keyword evidence="2" id="KW-1185">Reference proteome</keyword>
<evidence type="ECO:0000313" key="2">
    <source>
        <dbReference type="Proteomes" id="UP000613740"/>
    </source>
</evidence>
<evidence type="ECO:0008006" key="3">
    <source>
        <dbReference type="Google" id="ProtNLM"/>
    </source>
</evidence>
<sequence>MAHADALPEGVMVLRLGTAARQVMHEVLRVVKESRVVVNELIQTTGECPDSHANGELSTCNVTLADHYKRAFKYGTPGKAMYMHNKALIEVLGPDLTHRLYGSMQPLAQDVLVNYPLLYVSDNPKSSSDVLVGSRGSWSPLHQDLPLYCTSAILVLEGFKEFVVLPDEVVPSLRINTTSGLWERPVVHDGKYFPNLQELVHATGGAVLPLRAGDMMIMPPRVFHLARNVEATVSCNFSVCTMESVPLTVAQTLARIEQSPRDVMHFDKDFAQLLADCTKMLLQQAQVKPSSIHYLTARKRLPPVQSILDNSVRLMEWYMTLQCIPNGWVEGFWGPLRARLLAQLQAALPMHVTPANEPPAADPSQAAVPLGGKMAAMAGGGGGGGTAAVPRPLSTAARLGLDSRVEDGAAVDAVQPRKRRAVANG</sequence>
<gene>
    <name evidence="1" type="ORF">HYH02_000487</name>
</gene>
<dbReference type="OrthoDB" id="528378at2759"/>
<dbReference type="Gene3D" id="2.60.120.650">
    <property type="entry name" value="Cupin"/>
    <property type="match status" value="1"/>
</dbReference>
<name>A0A835WV83_9CHLO</name>
<proteinExistence type="predicted"/>
<organism evidence="1 2">
    <name type="scientific">Chlamydomonas schloesseri</name>
    <dbReference type="NCBI Taxonomy" id="2026947"/>
    <lineage>
        <taxon>Eukaryota</taxon>
        <taxon>Viridiplantae</taxon>
        <taxon>Chlorophyta</taxon>
        <taxon>core chlorophytes</taxon>
        <taxon>Chlorophyceae</taxon>
        <taxon>CS clade</taxon>
        <taxon>Chlamydomonadales</taxon>
        <taxon>Chlamydomonadaceae</taxon>
        <taxon>Chlamydomonas</taxon>
    </lineage>
</organism>
<dbReference type="AlphaFoldDB" id="A0A835WV83"/>
<comment type="caution">
    <text evidence="1">The sequence shown here is derived from an EMBL/GenBank/DDBJ whole genome shotgun (WGS) entry which is preliminary data.</text>
</comment>
<dbReference type="Proteomes" id="UP000613740">
    <property type="component" value="Unassembled WGS sequence"/>
</dbReference>
<reference evidence="1" key="1">
    <citation type="journal article" date="2020" name="bioRxiv">
        <title>Comparative genomics of Chlamydomonas.</title>
        <authorList>
            <person name="Craig R.J."/>
            <person name="Hasan A.R."/>
            <person name="Ness R.W."/>
            <person name="Keightley P.D."/>
        </authorList>
    </citation>
    <scope>NUCLEOTIDE SEQUENCE</scope>
    <source>
        <strain evidence="1">CCAP 11/173</strain>
    </source>
</reference>